<organism evidence="3 4">
    <name type="scientific">Rhodonia placenta</name>
    <dbReference type="NCBI Taxonomy" id="104341"/>
    <lineage>
        <taxon>Eukaryota</taxon>
        <taxon>Fungi</taxon>
        <taxon>Dikarya</taxon>
        <taxon>Basidiomycota</taxon>
        <taxon>Agaricomycotina</taxon>
        <taxon>Agaricomycetes</taxon>
        <taxon>Polyporales</taxon>
        <taxon>Adustoporiaceae</taxon>
        <taxon>Rhodonia</taxon>
    </lineage>
</organism>
<feature type="signal peptide" evidence="2">
    <location>
        <begin position="1"/>
        <end position="20"/>
    </location>
</feature>
<protein>
    <submittedName>
        <fullName evidence="3">Uncharacterized protein</fullName>
    </submittedName>
</protein>
<reference evidence="3" key="1">
    <citation type="submission" date="2020-11" db="EMBL/GenBank/DDBJ databases">
        <authorList>
            <person name="Koelle M."/>
            <person name="Horta M.A.C."/>
            <person name="Nowrousian M."/>
            <person name="Ohm R.A."/>
            <person name="Benz P."/>
            <person name="Pilgard A."/>
        </authorList>
    </citation>
    <scope>NUCLEOTIDE SEQUENCE</scope>
    <source>
        <strain evidence="3">FPRL280</strain>
    </source>
</reference>
<evidence type="ECO:0000256" key="2">
    <source>
        <dbReference type="SAM" id="SignalP"/>
    </source>
</evidence>
<keyword evidence="2" id="KW-0732">Signal</keyword>
<dbReference type="Proteomes" id="UP000639403">
    <property type="component" value="Unassembled WGS sequence"/>
</dbReference>
<sequence length="319" mass="31936">MKSIAVIPVFAAVALASSSALIPSGISSGCSNFLTTFNNDSSLATCTAPLIEATSQFGPSANSSSSPSTSAVESALSSLCSSSSACSSTTIRSQLAAFYAACTSELTTNKNDAVLRTYDVLYSIIPLSEAMCSKSDTGSYCVMDIATTGSNSTGTDDSSSSSGSSSFSEMASNLWTSATGAASPASKRDSSQQTISIVPNVTTFNQYNILFLFLSPNGTTGNTCTSCARNILTSYISFESTVPYAPGMSASTMLSGQGALYSAVQKLCGASFLSGAAQAAGELSGGVVHSSSAIKTAAGSVAAGGVMLGAAALSLFALL</sequence>
<keyword evidence="1" id="KW-0472">Membrane</keyword>
<feature type="chain" id="PRO_5034840831" evidence="2">
    <location>
        <begin position="21"/>
        <end position="319"/>
    </location>
</feature>
<reference evidence="3" key="2">
    <citation type="journal article" name="Front. Microbiol.">
        <title>Degradative Capacity of Two Strains of Rhodonia placenta: From Phenotype to Genotype.</title>
        <authorList>
            <person name="Kolle M."/>
            <person name="Horta M.A.C."/>
            <person name="Nowrousian M."/>
            <person name="Ohm R.A."/>
            <person name="Benz J.P."/>
            <person name="Pilgard A."/>
        </authorList>
    </citation>
    <scope>NUCLEOTIDE SEQUENCE</scope>
    <source>
        <strain evidence="3">FPRL280</strain>
    </source>
</reference>
<evidence type="ECO:0000256" key="1">
    <source>
        <dbReference type="SAM" id="Phobius"/>
    </source>
</evidence>
<accession>A0A8H7TYK3</accession>
<comment type="caution">
    <text evidence="3">The sequence shown here is derived from an EMBL/GenBank/DDBJ whole genome shotgun (WGS) entry which is preliminary data.</text>
</comment>
<name>A0A8H7TYK3_9APHY</name>
<dbReference type="EMBL" id="JADOXO010000318">
    <property type="protein sequence ID" value="KAF9806689.1"/>
    <property type="molecule type" value="Genomic_DNA"/>
</dbReference>
<feature type="transmembrane region" description="Helical" evidence="1">
    <location>
        <begin position="297"/>
        <end position="318"/>
    </location>
</feature>
<gene>
    <name evidence="3" type="ORF">IEO21_08583</name>
</gene>
<dbReference type="PROSITE" id="PS51257">
    <property type="entry name" value="PROKAR_LIPOPROTEIN"/>
    <property type="match status" value="1"/>
</dbReference>
<evidence type="ECO:0000313" key="4">
    <source>
        <dbReference type="Proteomes" id="UP000639403"/>
    </source>
</evidence>
<evidence type="ECO:0000313" key="3">
    <source>
        <dbReference type="EMBL" id="KAF9806689.1"/>
    </source>
</evidence>
<keyword evidence="1" id="KW-1133">Transmembrane helix</keyword>
<proteinExistence type="predicted"/>
<keyword evidence="1" id="KW-0812">Transmembrane</keyword>
<dbReference type="AlphaFoldDB" id="A0A8H7TYK3"/>